<evidence type="ECO:0000256" key="6">
    <source>
        <dbReference type="SAM" id="MobiDB-lite"/>
    </source>
</evidence>
<feature type="region of interest" description="Disordered" evidence="6">
    <location>
        <begin position="1"/>
        <end position="39"/>
    </location>
</feature>
<keyword evidence="3" id="KW-0677">Repeat</keyword>
<accession>A0ABX9LIZ7</accession>
<reference evidence="8 9" key="1">
    <citation type="submission" date="2018-08" db="EMBL/GenBank/DDBJ databases">
        <title>Microbispora. triticiradicis sp. nov., a novel actinomycete isolated from the root of wheat (Triticum aestivum L.)).</title>
        <authorList>
            <person name="Han C."/>
        </authorList>
    </citation>
    <scope>NUCLEOTIDE SEQUENCE [LARGE SCALE GENOMIC DNA]</scope>
    <source>
        <strain evidence="8 9">NEAU-HRDPA2-9</strain>
    </source>
</reference>
<evidence type="ECO:0000313" key="8">
    <source>
        <dbReference type="EMBL" id="RGA03921.1"/>
    </source>
</evidence>
<comment type="caution">
    <text evidence="8">The sequence shown here is derived from an EMBL/GenBank/DDBJ whole genome shotgun (WGS) entry which is preliminary data.</text>
</comment>
<feature type="non-terminal residue" evidence="8">
    <location>
        <position position="1"/>
    </location>
</feature>
<evidence type="ECO:0000259" key="7">
    <source>
        <dbReference type="Pfam" id="PF02754"/>
    </source>
</evidence>
<dbReference type="EMBL" id="QFZU02000068">
    <property type="protein sequence ID" value="RGA03921.1"/>
    <property type="molecule type" value="Genomic_DNA"/>
</dbReference>
<feature type="domain" description="Cysteine-rich" evidence="7">
    <location>
        <begin position="186"/>
        <end position="266"/>
    </location>
</feature>
<evidence type="ECO:0000256" key="1">
    <source>
        <dbReference type="ARBA" id="ARBA00022485"/>
    </source>
</evidence>
<organism evidence="8 9">
    <name type="scientific">Microbispora triticiradicis</name>
    <dbReference type="NCBI Taxonomy" id="2200763"/>
    <lineage>
        <taxon>Bacteria</taxon>
        <taxon>Bacillati</taxon>
        <taxon>Actinomycetota</taxon>
        <taxon>Actinomycetes</taxon>
        <taxon>Streptosporangiales</taxon>
        <taxon>Streptosporangiaceae</taxon>
        <taxon>Microbispora</taxon>
    </lineage>
</organism>
<evidence type="ECO:0000256" key="3">
    <source>
        <dbReference type="ARBA" id="ARBA00022737"/>
    </source>
</evidence>
<dbReference type="RefSeq" id="WP_133305996.1">
    <property type="nucleotide sequence ID" value="NZ_QFZU02000068.1"/>
</dbReference>
<gene>
    <name evidence="8" type="ORF">DI270_016295</name>
</gene>
<keyword evidence="5" id="KW-0411">Iron-sulfur</keyword>
<keyword evidence="1" id="KW-0004">4Fe-4S</keyword>
<proteinExistence type="predicted"/>
<evidence type="ECO:0000256" key="2">
    <source>
        <dbReference type="ARBA" id="ARBA00022723"/>
    </source>
</evidence>
<evidence type="ECO:0000256" key="4">
    <source>
        <dbReference type="ARBA" id="ARBA00023004"/>
    </source>
</evidence>
<dbReference type="Proteomes" id="UP000262538">
    <property type="component" value="Unassembled WGS sequence"/>
</dbReference>
<dbReference type="PANTHER" id="PTHR32479">
    <property type="entry name" value="GLYCOLATE OXIDASE IRON-SULFUR SUBUNIT"/>
    <property type="match status" value="1"/>
</dbReference>
<evidence type="ECO:0000313" key="9">
    <source>
        <dbReference type="Proteomes" id="UP000262538"/>
    </source>
</evidence>
<dbReference type="InterPro" id="IPR004017">
    <property type="entry name" value="Cys_rich_dom"/>
</dbReference>
<feature type="domain" description="Cysteine-rich" evidence="7">
    <location>
        <begin position="47"/>
        <end position="134"/>
    </location>
</feature>
<dbReference type="Pfam" id="PF02754">
    <property type="entry name" value="CCG"/>
    <property type="match status" value="2"/>
</dbReference>
<feature type="compositionally biased region" description="Low complexity" evidence="6">
    <location>
        <begin position="1"/>
        <end position="15"/>
    </location>
</feature>
<sequence>PAGLAERASRAARAAGDPDSVPQWSRDLPRGGVPRRAAPADRADAVYMPSCLNTMFAPADGGPGVMAAVLRLAARAGLRLRVPEGVQGLCCGTPWSSKGFTEGYEVMRERVRESLLTATEGGRLPVISDAASCTEGFERLVAAAGDGRAAAAAPAVRVVDAVTFVAEHVLPRLPEPPEGRKRASLALHPTCSSTRLGLDADVAKIAAAVAERVVVPEGWQCCAFAGDRGLLHPELTASATRDEAASVAEGGFDAHASVNRTCEIGLTRATGKTYHHLLELLDQVTR</sequence>
<protein>
    <submittedName>
        <fullName evidence="8">(Fe-S)-binding protein</fullName>
    </submittedName>
</protein>
<keyword evidence="9" id="KW-1185">Reference proteome</keyword>
<name>A0ABX9LIZ7_9ACTN</name>
<keyword evidence="4" id="KW-0408">Iron</keyword>
<evidence type="ECO:0000256" key="5">
    <source>
        <dbReference type="ARBA" id="ARBA00023014"/>
    </source>
</evidence>
<dbReference type="PANTHER" id="PTHR32479:SF19">
    <property type="entry name" value="ANAEROBIC GLYCEROL-3-PHOSPHATE DEHYDROGENASE SUBUNIT C"/>
    <property type="match status" value="1"/>
</dbReference>
<keyword evidence="2" id="KW-0479">Metal-binding</keyword>